<accession>A0A382BAW4</accession>
<reference evidence="1" key="1">
    <citation type="submission" date="2018-05" db="EMBL/GenBank/DDBJ databases">
        <authorList>
            <person name="Lanie J.A."/>
            <person name="Ng W.-L."/>
            <person name="Kazmierczak K.M."/>
            <person name="Andrzejewski T.M."/>
            <person name="Davidsen T.M."/>
            <person name="Wayne K.J."/>
            <person name="Tettelin H."/>
            <person name="Glass J.I."/>
            <person name="Rusch D."/>
            <person name="Podicherti R."/>
            <person name="Tsui H.-C.T."/>
            <person name="Winkler M.E."/>
        </authorList>
    </citation>
    <scope>NUCLEOTIDE SEQUENCE</scope>
</reference>
<proteinExistence type="predicted"/>
<dbReference type="AlphaFoldDB" id="A0A382BAW4"/>
<gene>
    <name evidence="1" type="ORF">METZ01_LOCUS163227</name>
</gene>
<name>A0A382BAW4_9ZZZZ</name>
<dbReference type="EMBL" id="UINC01028780">
    <property type="protein sequence ID" value="SVB10373.1"/>
    <property type="molecule type" value="Genomic_DNA"/>
</dbReference>
<sequence>MKSIDIKSLCIGFLSATLIFTLMGAKQKKNLGDIIVNSITVMDDGYGGFITAYNQDQKRTLYLGTGEENNGYIQTFNKFQQPTAYVGTNKDMDGILVLNDRYGELGWSRSAKQ</sequence>
<protein>
    <submittedName>
        <fullName evidence="1">Uncharacterized protein</fullName>
    </submittedName>
</protein>
<evidence type="ECO:0000313" key="1">
    <source>
        <dbReference type="EMBL" id="SVB10373.1"/>
    </source>
</evidence>
<organism evidence="1">
    <name type="scientific">marine metagenome</name>
    <dbReference type="NCBI Taxonomy" id="408172"/>
    <lineage>
        <taxon>unclassified sequences</taxon>
        <taxon>metagenomes</taxon>
        <taxon>ecological metagenomes</taxon>
    </lineage>
</organism>